<dbReference type="InterPro" id="IPR000531">
    <property type="entry name" value="Beta-barrel_TonB"/>
</dbReference>
<evidence type="ECO:0000256" key="8">
    <source>
        <dbReference type="ARBA" id="ARBA00023170"/>
    </source>
</evidence>
<evidence type="ECO:0000256" key="9">
    <source>
        <dbReference type="ARBA" id="ARBA00023237"/>
    </source>
</evidence>
<dbReference type="InterPro" id="IPR039426">
    <property type="entry name" value="TonB-dep_rcpt-like"/>
</dbReference>
<dbReference type="InterPro" id="IPR036942">
    <property type="entry name" value="Beta-barrel_TonB_sf"/>
</dbReference>
<feature type="domain" description="TonB-dependent receptor plug" evidence="13">
    <location>
        <begin position="65"/>
        <end position="172"/>
    </location>
</feature>
<keyword evidence="9 10" id="KW-0998">Cell outer membrane</keyword>
<evidence type="ECO:0000256" key="10">
    <source>
        <dbReference type="PROSITE-ProRule" id="PRU01360"/>
    </source>
</evidence>
<dbReference type="PANTHER" id="PTHR30069:SF29">
    <property type="entry name" value="HEMOGLOBIN AND HEMOGLOBIN-HAPTOGLOBIN-BINDING PROTEIN 1-RELATED"/>
    <property type="match status" value="1"/>
</dbReference>
<keyword evidence="3 10" id="KW-1134">Transmembrane beta strand</keyword>
<evidence type="ECO:0000313" key="15">
    <source>
        <dbReference type="Proteomes" id="UP000032668"/>
    </source>
</evidence>
<evidence type="ECO:0000259" key="12">
    <source>
        <dbReference type="Pfam" id="PF00593"/>
    </source>
</evidence>
<organism evidence="14 15">
    <name type="scientific">Acidocella aminolytica 101 = DSM 11237</name>
    <dbReference type="NCBI Taxonomy" id="1120923"/>
    <lineage>
        <taxon>Bacteria</taxon>
        <taxon>Pseudomonadati</taxon>
        <taxon>Pseudomonadota</taxon>
        <taxon>Alphaproteobacteria</taxon>
        <taxon>Acetobacterales</taxon>
        <taxon>Acidocellaceae</taxon>
        <taxon>Acidocella</taxon>
    </lineage>
</organism>
<feature type="domain" description="TonB-dependent receptor-like beta-barrel" evidence="12">
    <location>
        <begin position="249"/>
        <end position="654"/>
    </location>
</feature>
<proteinExistence type="inferred from homology"/>
<reference evidence="14 15" key="1">
    <citation type="submission" date="2012-11" db="EMBL/GenBank/DDBJ databases">
        <title>Whole genome sequence of Acidocella aminolytica 101 = DSM 11237.</title>
        <authorList>
            <person name="Azuma Y."/>
            <person name="Higashiura N."/>
            <person name="Hirakawa H."/>
            <person name="Matsushita K."/>
        </authorList>
    </citation>
    <scope>NUCLEOTIDE SEQUENCE [LARGE SCALE GENOMIC DNA]</scope>
    <source>
        <strain evidence="15">101 / DSM 11237</strain>
    </source>
</reference>
<dbReference type="Pfam" id="PF07715">
    <property type="entry name" value="Plug"/>
    <property type="match status" value="1"/>
</dbReference>
<keyword evidence="2 10" id="KW-0813">Transport</keyword>
<dbReference type="Gene3D" id="2.170.130.10">
    <property type="entry name" value="TonB-dependent receptor, plug domain"/>
    <property type="match status" value="1"/>
</dbReference>
<evidence type="ECO:0000256" key="6">
    <source>
        <dbReference type="ARBA" id="ARBA00023077"/>
    </source>
</evidence>
<dbReference type="CDD" id="cd01347">
    <property type="entry name" value="ligand_gated_channel"/>
    <property type="match status" value="1"/>
</dbReference>
<dbReference type="STRING" id="1120923.SAMN02746095_01684"/>
<keyword evidence="7 10" id="KW-0472">Membrane</keyword>
<evidence type="ECO:0000256" key="3">
    <source>
        <dbReference type="ARBA" id="ARBA00022452"/>
    </source>
</evidence>
<sequence>MKGLQVPKLLSLLWFFAMGGSPLFKSLLLGAVGSTALAGAAFASTQTANQVPITVSATRIATPENQVAASVTVLTAQDFKERGDITLVDALQGVPGLNVVQSGGPGNVASVFIQGSNSEDVLVLLDGVPVNDPSTPNGAFNFGIYSLQDIARIEVVRGPMSGLYGSGAIGGVIDIITKRGTPQTHASLTAAGGWPAQGQGSASISGMIGHLDYALTAAINEQAGWDAVPPRMGSIRRNIQDPYRSRLGSLQLGYTFGDGTRIYAILRGQSTDSAFPDLGYPVFDDPNDYSYNDNFFSKFGLSTTKLNGHLHSDLFVSWQQNRLFNSNLLDANDPNQASAHDTYHGTRTDTQWNNNLRLPDHGAFTHSNILFGAEYTNDTADETVNETSYSYPFIETVHGSQHNWSGHLGVQTTIDNRLTLTGALRDDVVSSFGHAITWRAGAVLALPEIDADLKASVGTGFHAPSLFDLYYVDSYGDRGNPNLKPEYSTGWEIGPEFIIPAFGQSDFADVSANYFWSSVRGLIQSVELPDYTYTEENVSCAYLNGIETDFKFHPAFWLSAEFTYTYTRAVQGDNGPALLRRPQNTGSASATIRPVPRLTITPMVQYTGRFYDYIYNNSGYSTGTGSSAPGTVVNLNVSYRMNRHFTVFVTGRNILDSHFEASNGLQIPGASVLMGVRAQM</sequence>
<protein>
    <submittedName>
        <fullName evidence="14">TonB-dependent receptor</fullName>
    </submittedName>
</protein>
<dbReference type="OrthoDB" id="9760333at2"/>
<dbReference type="GO" id="GO:0044718">
    <property type="term" value="P:siderophore transmembrane transport"/>
    <property type="evidence" value="ECO:0007669"/>
    <property type="project" value="TreeGrafter"/>
</dbReference>
<comment type="caution">
    <text evidence="14">The sequence shown here is derived from an EMBL/GenBank/DDBJ whole genome shotgun (WGS) entry which is preliminary data.</text>
</comment>
<dbReference type="Pfam" id="PF00593">
    <property type="entry name" value="TonB_dep_Rec_b-barrel"/>
    <property type="match status" value="1"/>
</dbReference>
<accession>A0A0D6PGX7</accession>
<gene>
    <name evidence="14" type="ORF">Aam_047_044</name>
</gene>
<keyword evidence="4 10" id="KW-0812">Transmembrane</keyword>
<evidence type="ECO:0000256" key="7">
    <source>
        <dbReference type="ARBA" id="ARBA00023136"/>
    </source>
</evidence>
<evidence type="ECO:0000259" key="13">
    <source>
        <dbReference type="Pfam" id="PF07715"/>
    </source>
</evidence>
<dbReference type="EMBL" id="BANC01000046">
    <property type="protein sequence ID" value="GAN80463.1"/>
    <property type="molecule type" value="Genomic_DNA"/>
</dbReference>
<evidence type="ECO:0000256" key="4">
    <source>
        <dbReference type="ARBA" id="ARBA00022692"/>
    </source>
</evidence>
<dbReference type="RefSeq" id="WP_139284842.1">
    <property type="nucleotide sequence ID" value="NZ_BANC01000046.1"/>
</dbReference>
<evidence type="ECO:0000256" key="11">
    <source>
        <dbReference type="RuleBase" id="RU003357"/>
    </source>
</evidence>
<keyword evidence="8 14" id="KW-0675">Receptor</keyword>
<dbReference type="PANTHER" id="PTHR30069">
    <property type="entry name" value="TONB-DEPENDENT OUTER MEMBRANE RECEPTOR"/>
    <property type="match status" value="1"/>
</dbReference>
<keyword evidence="5" id="KW-0732">Signal</keyword>
<dbReference type="Proteomes" id="UP000032668">
    <property type="component" value="Unassembled WGS sequence"/>
</dbReference>
<evidence type="ECO:0000256" key="1">
    <source>
        <dbReference type="ARBA" id="ARBA00004571"/>
    </source>
</evidence>
<dbReference type="AlphaFoldDB" id="A0A0D6PGX7"/>
<keyword evidence="6 11" id="KW-0798">TonB box</keyword>
<dbReference type="PROSITE" id="PS52016">
    <property type="entry name" value="TONB_DEPENDENT_REC_3"/>
    <property type="match status" value="1"/>
</dbReference>
<dbReference type="GO" id="GO:0009279">
    <property type="term" value="C:cell outer membrane"/>
    <property type="evidence" value="ECO:0007669"/>
    <property type="project" value="UniProtKB-SubCell"/>
</dbReference>
<comment type="subcellular location">
    <subcellularLocation>
        <location evidence="1 10">Cell outer membrane</location>
        <topology evidence="1 10">Multi-pass membrane protein</topology>
    </subcellularLocation>
</comment>
<dbReference type="InterPro" id="IPR037066">
    <property type="entry name" value="Plug_dom_sf"/>
</dbReference>
<dbReference type="InterPro" id="IPR012910">
    <property type="entry name" value="Plug_dom"/>
</dbReference>
<evidence type="ECO:0000256" key="5">
    <source>
        <dbReference type="ARBA" id="ARBA00022729"/>
    </source>
</evidence>
<dbReference type="SUPFAM" id="SSF56935">
    <property type="entry name" value="Porins"/>
    <property type="match status" value="1"/>
</dbReference>
<dbReference type="Gene3D" id="2.40.170.20">
    <property type="entry name" value="TonB-dependent receptor, beta-barrel domain"/>
    <property type="match status" value="1"/>
</dbReference>
<comment type="similarity">
    <text evidence="10 11">Belongs to the TonB-dependent receptor family.</text>
</comment>
<name>A0A0D6PGX7_9PROT</name>
<keyword evidence="15" id="KW-1185">Reference proteome</keyword>
<dbReference type="GO" id="GO:0015344">
    <property type="term" value="F:siderophore uptake transmembrane transporter activity"/>
    <property type="evidence" value="ECO:0007669"/>
    <property type="project" value="TreeGrafter"/>
</dbReference>
<evidence type="ECO:0000256" key="2">
    <source>
        <dbReference type="ARBA" id="ARBA00022448"/>
    </source>
</evidence>
<evidence type="ECO:0000313" key="14">
    <source>
        <dbReference type="EMBL" id="GAN80463.1"/>
    </source>
</evidence>